<dbReference type="SUPFAM" id="SSF49265">
    <property type="entry name" value="Fibronectin type III"/>
    <property type="match status" value="1"/>
</dbReference>
<dbReference type="Gene3D" id="2.60.120.380">
    <property type="match status" value="1"/>
</dbReference>
<feature type="signal peptide" evidence="2">
    <location>
        <begin position="1"/>
        <end position="25"/>
    </location>
</feature>
<dbReference type="SUPFAM" id="SSF55486">
    <property type="entry name" value="Metalloproteases ('zincins'), catalytic domain"/>
    <property type="match status" value="1"/>
</dbReference>
<name>A0AAD4AIK9_9GAMM</name>
<dbReference type="EMBL" id="AHBZ03000017">
    <property type="protein sequence ID" value="KAF7771256.1"/>
    <property type="molecule type" value="Genomic_DNA"/>
</dbReference>
<dbReference type="InterPro" id="IPR013783">
    <property type="entry name" value="Ig-like_fold"/>
</dbReference>
<evidence type="ECO:0000313" key="4">
    <source>
        <dbReference type="EMBL" id="KAF7771256.1"/>
    </source>
</evidence>
<reference evidence="4" key="1">
    <citation type="journal article" date="2012" name="J. Bacteriol.">
        <title>Genome sequences of type strains of seven species of the marine bacterium Pseudoalteromonas.</title>
        <authorList>
            <person name="Xie B.B."/>
            <person name="Shu Y.L."/>
            <person name="Qin Q.L."/>
            <person name="Rong J.C."/>
            <person name="Zhang X.Y."/>
            <person name="Chen X.L."/>
            <person name="Shi M."/>
            <person name="He H.L."/>
            <person name="Zhou B.C."/>
            <person name="Zhang Y.Z."/>
        </authorList>
    </citation>
    <scope>NUCLEOTIDE SEQUENCE</scope>
    <source>
        <strain evidence="4">DSM 8771</strain>
    </source>
</reference>
<feature type="domain" description="Fibronectin type-III" evidence="3">
    <location>
        <begin position="162"/>
        <end position="250"/>
    </location>
</feature>
<reference evidence="4" key="2">
    <citation type="submission" date="2015-03" db="EMBL/GenBank/DDBJ databases">
        <title>Genome sequence of Pseudoalteromonas citrea.</title>
        <authorList>
            <person name="Xie B.-B."/>
            <person name="Rong J.-C."/>
            <person name="Qin Q.-L."/>
            <person name="Zhang Y.-Z."/>
        </authorList>
    </citation>
    <scope>NUCLEOTIDE SEQUENCE</scope>
    <source>
        <strain evidence="4">DSM 8771</strain>
    </source>
</reference>
<dbReference type="InterPro" id="IPR036116">
    <property type="entry name" value="FN3_sf"/>
</dbReference>
<gene>
    <name evidence="4" type="ORF">PCIT_a4324</name>
</gene>
<sequence length="741" mass="79649">MKFASSHWAKLLLGPAILLSQHALGATLPDVCATQGPSTSITDGTPICVNDNGTAYLSLSGVNEHNSVAISTGHGNGDLSLYVDQGRWPNTGLNSNAYKSITSGTNGECVVISNPSQYWLMIAVTGNRSKSSIAVDFGATSCRDVNGGGDNPGDGNTGSILAPSNLAGTTTESSATVSWSDNSNNEDNFIVQRSSAGISWHTVATVNANETSFTDTGLVQDKVYYYVMYAKNTTNTSAWSAILTTKTKKSGSTTPPGDGDSGDLANMCATSAPTTETALTDGVPVCVPATSQRKSFSISTFNKNVTSIAISSSYGLGNLTLAGRTDGTWPKSGDDSIRSPKVGNTECVILTNPQNGWNNVSLEGLFKGASVVADFNKTSCRVTPGADDPGNDGYDHNGVHVLVYPFRFPDQDLAFSTEQINAEMQKTKDFFTEQSYGKFNFTWEIKPKITMPQSHNYYNNDKKLWNPGYKEQLVNAGVDPNFPGDATIIMVTAPPIGNDATYFINSQAGPPLMEIYTYAAGTIAHETGHALGLHHSMSIEGGNSMLNGNSNDVVTNYGNVFGLMGMGAHSLEEMNLMYKGYFNNWISDTDVPTITTSGKYRIYTYNHGTSSGHNAPGAIGLKIPSGDKTFWVEYLTRQKSEANTPPDQQLRTPLLQNGIVINLQNYMDNNAAPWYNHNSLLLDSTPNSRSSNWALEDFNDAPLQKNHTFTDPWGKFSIYPIETGGTLGTANAWIDVQVTFF</sequence>
<protein>
    <recommendedName>
        <fullName evidence="3">Fibronectin type-III domain-containing protein</fullName>
    </recommendedName>
</protein>
<dbReference type="CDD" id="cd00063">
    <property type="entry name" value="FN3"/>
    <property type="match status" value="1"/>
</dbReference>
<keyword evidence="2" id="KW-0732">Signal</keyword>
<feature type="region of interest" description="Disordered" evidence="1">
    <location>
        <begin position="146"/>
        <end position="167"/>
    </location>
</feature>
<comment type="caution">
    <text evidence="4">The sequence shown here is derived from an EMBL/GenBank/DDBJ whole genome shotgun (WGS) entry which is preliminary data.</text>
</comment>
<proteinExistence type="predicted"/>
<evidence type="ECO:0000256" key="2">
    <source>
        <dbReference type="SAM" id="SignalP"/>
    </source>
</evidence>
<dbReference type="Proteomes" id="UP000016487">
    <property type="component" value="Unassembled WGS sequence"/>
</dbReference>
<dbReference type="Gene3D" id="2.60.40.10">
    <property type="entry name" value="Immunoglobulins"/>
    <property type="match status" value="1"/>
</dbReference>
<evidence type="ECO:0000259" key="3">
    <source>
        <dbReference type="PROSITE" id="PS50853"/>
    </source>
</evidence>
<accession>A0AAD4AIK9</accession>
<dbReference type="AlphaFoldDB" id="A0AAD4AIK9"/>
<feature type="compositionally biased region" description="Gly residues" evidence="1">
    <location>
        <begin position="146"/>
        <end position="156"/>
    </location>
</feature>
<organism evidence="4 5">
    <name type="scientific">Pseudoalteromonas citrea</name>
    <dbReference type="NCBI Taxonomy" id="43655"/>
    <lineage>
        <taxon>Bacteria</taxon>
        <taxon>Pseudomonadati</taxon>
        <taxon>Pseudomonadota</taxon>
        <taxon>Gammaproteobacteria</taxon>
        <taxon>Alteromonadales</taxon>
        <taxon>Pseudoalteromonadaceae</taxon>
        <taxon>Pseudoalteromonas</taxon>
    </lineage>
</organism>
<evidence type="ECO:0000313" key="5">
    <source>
        <dbReference type="Proteomes" id="UP000016487"/>
    </source>
</evidence>
<feature type="chain" id="PRO_5042060608" description="Fibronectin type-III domain-containing protein" evidence="2">
    <location>
        <begin position="26"/>
        <end position="741"/>
    </location>
</feature>
<dbReference type="InterPro" id="IPR003961">
    <property type="entry name" value="FN3_dom"/>
</dbReference>
<evidence type="ECO:0000256" key="1">
    <source>
        <dbReference type="SAM" id="MobiDB-lite"/>
    </source>
</evidence>
<dbReference type="PROSITE" id="PS50853">
    <property type="entry name" value="FN3"/>
    <property type="match status" value="1"/>
</dbReference>